<dbReference type="EMBL" id="CAXLJM020000038">
    <property type="protein sequence ID" value="CAL8107325.1"/>
    <property type="molecule type" value="Genomic_DNA"/>
</dbReference>
<dbReference type="Proteomes" id="UP001642540">
    <property type="component" value="Unassembled WGS sequence"/>
</dbReference>
<gene>
    <name evidence="3" type="ORF">ODALV1_LOCUS12639</name>
</gene>
<protein>
    <submittedName>
        <fullName evidence="3">Uncharacterized protein</fullName>
    </submittedName>
</protein>
<feature type="signal peptide" evidence="2">
    <location>
        <begin position="1"/>
        <end position="26"/>
    </location>
</feature>
<comment type="caution">
    <text evidence="3">The sequence shown here is derived from an EMBL/GenBank/DDBJ whole genome shotgun (WGS) entry which is preliminary data.</text>
</comment>
<keyword evidence="1" id="KW-0175">Coiled coil</keyword>
<accession>A0ABP1QM08</accession>
<evidence type="ECO:0000313" key="3">
    <source>
        <dbReference type="EMBL" id="CAL8107325.1"/>
    </source>
</evidence>
<sequence>MAMHLGLRLKLCLIFIVAQLIHHSNGDVESRIDTLQSELLKLRDEVTDLTKIVEDLERTVKLNIASQKLDKAIGYLLLNKQEKASMYWTSVVQFAEPSHLNQYLKTLIESSYIGSSTNFYYVLDFLQRNQLYMGYPILLQELENYHELHSGSEIFALAHQIQRSCGSNNELYNRIPKVVKDILNGPVILKNVDNMGYIMAAENWTDCTSRDTCFGSPRSQVFVFRLRTEEMEEVQNERRALWQFMAPENITELSQGFYLKNKENDLNFVFKQRPTAAFLRNNLTFEPYYAKDMQSQFLPTLVPNASPEENLLRIGIREKFFGRVEYFFSGEFGKVRKLDFSRRSIFQNDVKGYVWEVIPVREENENNAIESGRLDERCNFTI</sequence>
<keyword evidence="4" id="KW-1185">Reference proteome</keyword>
<evidence type="ECO:0000256" key="1">
    <source>
        <dbReference type="SAM" id="Coils"/>
    </source>
</evidence>
<name>A0ABP1QM08_9HEXA</name>
<evidence type="ECO:0000313" key="4">
    <source>
        <dbReference type="Proteomes" id="UP001642540"/>
    </source>
</evidence>
<organism evidence="3 4">
    <name type="scientific">Orchesella dallaii</name>
    <dbReference type="NCBI Taxonomy" id="48710"/>
    <lineage>
        <taxon>Eukaryota</taxon>
        <taxon>Metazoa</taxon>
        <taxon>Ecdysozoa</taxon>
        <taxon>Arthropoda</taxon>
        <taxon>Hexapoda</taxon>
        <taxon>Collembola</taxon>
        <taxon>Entomobryomorpha</taxon>
        <taxon>Entomobryoidea</taxon>
        <taxon>Orchesellidae</taxon>
        <taxon>Orchesellinae</taxon>
        <taxon>Orchesella</taxon>
    </lineage>
</organism>
<evidence type="ECO:0000256" key="2">
    <source>
        <dbReference type="SAM" id="SignalP"/>
    </source>
</evidence>
<feature type="coiled-coil region" evidence="1">
    <location>
        <begin position="25"/>
        <end position="59"/>
    </location>
</feature>
<feature type="chain" id="PRO_5045941929" evidence="2">
    <location>
        <begin position="27"/>
        <end position="382"/>
    </location>
</feature>
<keyword evidence="2" id="KW-0732">Signal</keyword>
<proteinExistence type="predicted"/>
<reference evidence="3 4" key="1">
    <citation type="submission" date="2024-08" db="EMBL/GenBank/DDBJ databases">
        <authorList>
            <person name="Cucini C."/>
            <person name="Frati F."/>
        </authorList>
    </citation>
    <scope>NUCLEOTIDE SEQUENCE [LARGE SCALE GENOMIC DNA]</scope>
</reference>